<dbReference type="EMBL" id="JANUGX010000006">
    <property type="protein sequence ID" value="MCS0589063.1"/>
    <property type="molecule type" value="Genomic_DNA"/>
</dbReference>
<feature type="domain" description="Amidohydrolase-related" evidence="2">
    <location>
        <begin position="76"/>
        <end position="413"/>
    </location>
</feature>
<sequence length="605" mass="63691">MKPTILTSLLLAAGLACASTSTAFAGTTLVRDVRVFDGRSAHEHRSVLVRDGAIADADYRGKVPADARIVDGKGRTLLPGLIDAHVHTWQHFELPLVFGVTTQVDMFTGVEVMQRIKKQMNEGRNGGEADVFSAGTLVTAPGGHGTEYPVKIPTLENGGDAQAFVDARIAEGSHFIKVVMEDGFGDHHFKSLDRATVKAVIDAAHKRGKLAVVHISNLENARAALEAGADGLAHLFVAAQMSQEEADSLAKLAQAKGAFVVPTFSVLESIAGIKPRDLLDDPQVAGLLDREERGALQTGYGPTPRPGILAAPKMVTSALRRAGVPLLAGTDAGNAGTQYGASLHHELAALVDAGLTPREALVAATSAPAKAFRLGQRGQIAKGYKADLVLVEGNPLQDIGATRRIVEVWKDGESTTALREAQRKHVAQENAAKATQPLALPANGRISLLKEGKLASPFGTGWFPSTDKFAGGVSTVNLDAQAAREGGARIAIEAQVKPGFAYPWAGAAFMPGTQPMLGADLSAAKVLRFRVRGDGHPVMLTMASSGMTIPRSVPFETGAEWKEVAIPFSAFAGVDPTAVTMIGFNAGPQPGDYRFEIADVRLADR</sequence>
<dbReference type="Gene3D" id="3.40.50.10910">
    <property type="entry name" value="Amidohydrolase"/>
    <property type="match status" value="1"/>
</dbReference>
<dbReference type="Gene3D" id="3.30.110.90">
    <property type="entry name" value="Amidohydrolase"/>
    <property type="match status" value="1"/>
</dbReference>
<dbReference type="PANTHER" id="PTHR43135:SF3">
    <property type="entry name" value="ALPHA-D-RIBOSE 1-METHYLPHOSPHONATE 5-TRIPHOSPHATE DIPHOSPHATASE"/>
    <property type="match status" value="1"/>
</dbReference>
<dbReference type="Gene3D" id="1.20.58.520">
    <property type="entry name" value="Amidohydrolase"/>
    <property type="match status" value="1"/>
</dbReference>
<keyword evidence="1" id="KW-0732">Signal</keyword>
<dbReference type="InterPro" id="IPR013857">
    <property type="entry name" value="NADH-UbQ_OxRdtase-assoc_prot30"/>
</dbReference>
<evidence type="ECO:0000259" key="3">
    <source>
        <dbReference type="Pfam" id="PF08547"/>
    </source>
</evidence>
<dbReference type="InterPro" id="IPR011059">
    <property type="entry name" value="Metal-dep_hydrolase_composite"/>
</dbReference>
<dbReference type="Pfam" id="PF08547">
    <property type="entry name" value="CIA30"/>
    <property type="match status" value="1"/>
</dbReference>
<organism evidence="4 5">
    <name type="scientific">Massilia norwichensis</name>
    <dbReference type="NCBI Taxonomy" id="1442366"/>
    <lineage>
        <taxon>Bacteria</taxon>
        <taxon>Pseudomonadati</taxon>
        <taxon>Pseudomonadota</taxon>
        <taxon>Betaproteobacteria</taxon>
        <taxon>Burkholderiales</taxon>
        <taxon>Oxalobacteraceae</taxon>
        <taxon>Telluria group</taxon>
        <taxon>Massilia</taxon>
    </lineage>
</organism>
<reference evidence="4 5" key="1">
    <citation type="submission" date="2022-08" db="EMBL/GenBank/DDBJ databases">
        <title>Reclassification of Massilia species as members of the genera Telluria, Duganella, Pseudoduganella, Mokoshia gen. nov. and Zemynaea gen. nov. using orthogonal and non-orthogonal genome-based approaches.</title>
        <authorList>
            <person name="Bowman J.P."/>
        </authorList>
    </citation>
    <scope>NUCLEOTIDE SEQUENCE [LARGE SCALE GENOMIC DNA]</scope>
    <source>
        <strain evidence="4 5">LMG 28164</strain>
    </source>
</reference>
<name>A0ABT2A4F9_9BURK</name>
<evidence type="ECO:0000313" key="5">
    <source>
        <dbReference type="Proteomes" id="UP001205560"/>
    </source>
</evidence>
<dbReference type="InterPro" id="IPR051781">
    <property type="entry name" value="Metallo-dep_Hydrolase"/>
</dbReference>
<dbReference type="PANTHER" id="PTHR43135">
    <property type="entry name" value="ALPHA-D-RIBOSE 1-METHYLPHOSPHONATE 5-TRIPHOSPHATE DIPHOSPHATASE"/>
    <property type="match status" value="1"/>
</dbReference>
<dbReference type="Gene3D" id="2.60.120.430">
    <property type="entry name" value="Galactose-binding lectin"/>
    <property type="match status" value="1"/>
</dbReference>
<dbReference type="SUPFAM" id="SSF51556">
    <property type="entry name" value="Metallo-dependent hydrolases"/>
    <property type="match status" value="1"/>
</dbReference>
<feature type="signal peptide" evidence="1">
    <location>
        <begin position="1"/>
        <end position="25"/>
    </location>
</feature>
<dbReference type="RefSeq" id="WP_258844833.1">
    <property type="nucleotide sequence ID" value="NZ_JANUGX010000006.1"/>
</dbReference>
<protein>
    <submittedName>
        <fullName evidence="4">CIA30 family protein</fullName>
    </submittedName>
</protein>
<gene>
    <name evidence="4" type="ORF">NX782_07580</name>
</gene>
<dbReference type="InterPro" id="IPR032466">
    <property type="entry name" value="Metal_Hydrolase"/>
</dbReference>
<dbReference type="Pfam" id="PF01979">
    <property type="entry name" value="Amidohydro_1"/>
    <property type="match status" value="1"/>
</dbReference>
<dbReference type="SUPFAM" id="SSF49785">
    <property type="entry name" value="Galactose-binding domain-like"/>
    <property type="match status" value="1"/>
</dbReference>
<feature type="chain" id="PRO_5045642764" evidence="1">
    <location>
        <begin position="26"/>
        <end position="605"/>
    </location>
</feature>
<dbReference type="InterPro" id="IPR006680">
    <property type="entry name" value="Amidohydro-rel"/>
</dbReference>
<dbReference type="Proteomes" id="UP001205560">
    <property type="component" value="Unassembled WGS sequence"/>
</dbReference>
<accession>A0ABT2A4F9</accession>
<dbReference type="InterPro" id="IPR008979">
    <property type="entry name" value="Galactose-bd-like_sf"/>
</dbReference>
<evidence type="ECO:0000259" key="2">
    <source>
        <dbReference type="Pfam" id="PF01979"/>
    </source>
</evidence>
<feature type="domain" description="NADH:ubiquinone oxidoreductase intermediate-associated protein 30" evidence="3">
    <location>
        <begin position="462"/>
        <end position="572"/>
    </location>
</feature>
<dbReference type="Gene3D" id="2.30.40.10">
    <property type="entry name" value="Urease, subunit C, domain 1"/>
    <property type="match status" value="1"/>
</dbReference>
<dbReference type="SUPFAM" id="SSF51338">
    <property type="entry name" value="Composite domain of metallo-dependent hydrolases"/>
    <property type="match status" value="1"/>
</dbReference>
<dbReference type="PROSITE" id="PS51257">
    <property type="entry name" value="PROKAR_LIPOPROTEIN"/>
    <property type="match status" value="1"/>
</dbReference>
<evidence type="ECO:0000256" key="1">
    <source>
        <dbReference type="SAM" id="SignalP"/>
    </source>
</evidence>
<keyword evidence="5" id="KW-1185">Reference proteome</keyword>
<proteinExistence type="predicted"/>
<comment type="caution">
    <text evidence="4">The sequence shown here is derived from an EMBL/GenBank/DDBJ whole genome shotgun (WGS) entry which is preliminary data.</text>
</comment>
<evidence type="ECO:0000313" key="4">
    <source>
        <dbReference type="EMBL" id="MCS0589063.1"/>
    </source>
</evidence>